<name>A0A072USR9_MEDTR</name>
<dbReference type="EMBL" id="CM001220">
    <property type="protein sequence ID" value="KEH32361.1"/>
    <property type="molecule type" value="Genomic_DNA"/>
</dbReference>
<evidence type="ECO:0000313" key="1">
    <source>
        <dbReference type="EMBL" id="KEH32361.1"/>
    </source>
</evidence>
<accession>A0A072USR9</accession>
<proteinExistence type="predicted"/>
<dbReference type="AlphaFoldDB" id="A0A072USR9"/>
<reference evidence="1 4" key="1">
    <citation type="journal article" date="2011" name="Nature">
        <title>The Medicago genome provides insight into the evolution of rhizobial symbioses.</title>
        <authorList>
            <person name="Young N.D."/>
            <person name="Debelle F."/>
            <person name="Oldroyd G.E."/>
            <person name="Geurts R."/>
            <person name="Cannon S.B."/>
            <person name="Udvardi M.K."/>
            <person name="Benedito V.A."/>
            <person name="Mayer K.F."/>
            <person name="Gouzy J."/>
            <person name="Schoof H."/>
            <person name="Van de Peer Y."/>
            <person name="Proost S."/>
            <person name="Cook D.R."/>
            <person name="Meyers B.C."/>
            <person name="Spannagl M."/>
            <person name="Cheung F."/>
            <person name="De Mita S."/>
            <person name="Krishnakumar V."/>
            <person name="Gundlach H."/>
            <person name="Zhou S."/>
            <person name="Mudge J."/>
            <person name="Bharti A.K."/>
            <person name="Murray J.D."/>
            <person name="Naoumkina M.A."/>
            <person name="Rosen B."/>
            <person name="Silverstein K.A."/>
            <person name="Tang H."/>
            <person name="Rombauts S."/>
            <person name="Zhao P.X."/>
            <person name="Zhou P."/>
            <person name="Barbe V."/>
            <person name="Bardou P."/>
            <person name="Bechner M."/>
            <person name="Bellec A."/>
            <person name="Berger A."/>
            <person name="Berges H."/>
            <person name="Bidwell S."/>
            <person name="Bisseling T."/>
            <person name="Choisne N."/>
            <person name="Couloux A."/>
            <person name="Denny R."/>
            <person name="Deshpande S."/>
            <person name="Dai X."/>
            <person name="Doyle J.J."/>
            <person name="Dudez A.M."/>
            <person name="Farmer A.D."/>
            <person name="Fouteau S."/>
            <person name="Franken C."/>
            <person name="Gibelin C."/>
            <person name="Gish J."/>
            <person name="Goldstein S."/>
            <person name="Gonzalez A.J."/>
            <person name="Green P.J."/>
            <person name="Hallab A."/>
            <person name="Hartog M."/>
            <person name="Hua A."/>
            <person name="Humphray S.J."/>
            <person name="Jeong D.H."/>
            <person name="Jing Y."/>
            <person name="Jocker A."/>
            <person name="Kenton S.M."/>
            <person name="Kim D.J."/>
            <person name="Klee K."/>
            <person name="Lai H."/>
            <person name="Lang C."/>
            <person name="Lin S."/>
            <person name="Macmil S.L."/>
            <person name="Magdelenat G."/>
            <person name="Matthews L."/>
            <person name="McCorrison J."/>
            <person name="Monaghan E.L."/>
            <person name="Mun J.H."/>
            <person name="Najar F.Z."/>
            <person name="Nicholson C."/>
            <person name="Noirot C."/>
            <person name="O'Bleness M."/>
            <person name="Paule C.R."/>
            <person name="Poulain J."/>
            <person name="Prion F."/>
            <person name="Qin B."/>
            <person name="Qu C."/>
            <person name="Retzel E.F."/>
            <person name="Riddle C."/>
            <person name="Sallet E."/>
            <person name="Samain S."/>
            <person name="Samson N."/>
            <person name="Sanders I."/>
            <person name="Saurat O."/>
            <person name="Scarpelli C."/>
            <person name="Schiex T."/>
            <person name="Segurens B."/>
            <person name="Severin A.J."/>
            <person name="Sherrier D.J."/>
            <person name="Shi R."/>
            <person name="Sims S."/>
            <person name="Singer S.R."/>
            <person name="Sinharoy S."/>
            <person name="Sterck L."/>
            <person name="Viollet A."/>
            <person name="Wang B.B."/>
            <person name="Wang K."/>
            <person name="Wang M."/>
            <person name="Wang X."/>
            <person name="Warfsmann J."/>
            <person name="Weissenbach J."/>
            <person name="White D.D."/>
            <person name="White J.D."/>
            <person name="Wiley G.B."/>
            <person name="Wincker P."/>
            <person name="Xing Y."/>
            <person name="Yang L."/>
            <person name="Yao Z."/>
            <person name="Ying F."/>
            <person name="Zhai J."/>
            <person name="Zhou L."/>
            <person name="Zuber A."/>
            <person name="Denarie J."/>
            <person name="Dixon R.A."/>
            <person name="May G.D."/>
            <person name="Schwartz D.C."/>
            <person name="Rogers J."/>
            <person name="Quetier F."/>
            <person name="Town C.D."/>
            <person name="Roe B.A."/>
        </authorList>
    </citation>
    <scope>NUCLEOTIDE SEQUENCE [LARGE SCALE GENOMIC DNA]</scope>
    <source>
        <strain evidence="1">A17</strain>
        <strain evidence="3 4">cv. Jemalong A17</strain>
    </source>
</reference>
<dbReference type="Proteomes" id="UP000002051">
    <property type="component" value="Chromosome 4"/>
</dbReference>
<protein>
    <submittedName>
        <fullName evidence="1 3">Uncharacterized protein</fullName>
    </submittedName>
</protein>
<organism evidence="1 4">
    <name type="scientific">Medicago truncatula</name>
    <name type="common">Barrel medic</name>
    <name type="synonym">Medicago tribuloides</name>
    <dbReference type="NCBI Taxonomy" id="3880"/>
    <lineage>
        <taxon>Eukaryota</taxon>
        <taxon>Viridiplantae</taxon>
        <taxon>Streptophyta</taxon>
        <taxon>Embryophyta</taxon>
        <taxon>Tracheophyta</taxon>
        <taxon>Spermatophyta</taxon>
        <taxon>Magnoliopsida</taxon>
        <taxon>eudicotyledons</taxon>
        <taxon>Gunneridae</taxon>
        <taxon>Pentapetalae</taxon>
        <taxon>rosids</taxon>
        <taxon>fabids</taxon>
        <taxon>Fabales</taxon>
        <taxon>Fabaceae</taxon>
        <taxon>Papilionoideae</taxon>
        <taxon>50 kb inversion clade</taxon>
        <taxon>NPAAA clade</taxon>
        <taxon>Hologalegina</taxon>
        <taxon>IRL clade</taxon>
        <taxon>Trifolieae</taxon>
        <taxon>Medicago</taxon>
    </lineage>
</organism>
<evidence type="ECO:0000313" key="2">
    <source>
        <dbReference type="EMBL" id="RHN65696.1"/>
    </source>
</evidence>
<sequence length="75" mass="8159">MNKMAFNDKIDELYGFSFSKEANPVTIFIPLSPLFGFTAGNCHAGLAVAVFAASDTTVPICFNRSFLQTKIYGSD</sequence>
<reference evidence="3" key="3">
    <citation type="submission" date="2015-04" db="UniProtKB">
        <authorList>
            <consortium name="EnsemblPlants"/>
        </authorList>
    </citation>
    <scope>IDENTIFICATION</scope>
    <source>
        <strain evidence="3">cv. Jemalong A17</strain>
    </source>
</reference>
<dbReference type="EMBL" id="PSQE01000003">
    <property type="protein sequence ID" value="RHN65696.1"/>
    <property type="molecule type" value="Genomic_DNA"/>
</dbReference>
<reference evidence="1 4" key="2">
    <citation type="journal article" date="2014" name="BMC Genomics">
        <title>An improved genome release (version Mt4.0) for the model legume Medicago truncatula.</title>
        <authorList>
            <person name="Tang H."/>
            <person name="Krishnakumar V."/>
            <person name="Bidwell S."/>
            <person name="Rosen B."/>
            <person name="Chan A."/>
            <person name="Zhou S."/>
            <person name="Gentzbittel L."/>
            <person name="Childs K.L."/>
            <person name="Yandell M."/>
            <person name="Gundlach H."/>
            <person name="Mayer K.F."/>
            <person name="Schwartz D.C."/>
            <person name="Town C.D."/>
        </authorList>
    </citation>
    <scope>GENOME REANNOTATION</scope>
    <source>
        <strain evidence="1">A17</strain>
        <strain evidence="3 4">cv. Jemalong A17</strain>
    </source>
</reference>
<evidence type="ECO:0000313" key="3">
    <source>
        <dbReference type="EnsemblPlants" id="KEH32361"/>
    </source>
</evidence>
<dbReference type="Proteomes" id="UP000265566">
    <property type="component" value="Chromosome 3"/>
</dbReference>
<keyword evidence="4" id="KW-1185">Reference proteome</keyword>
<dbReference type="HOGENOM" id="CLU_2725961_0_0_1"/>
<evidence type="ECO:0000313" key="4">
    <source>
        <dbReference type="Proteomes" id="UP000002051"/>
    </source>
</evidence>
<dbReference type="Gramene" id="rna13568">
    <property type="protein sequence ID" value="RHN65696.1"/>
    <property type="gene ID" value="gene13568"/>
</dbReference>
<gene>
    <name evidence="1" type="ordered locus">MTR_4g123010</name>
    <name evidence="2" type="ORF">MtrunA17_Chr3g0082751</name>
</gene>
<reference evidence="2" key="4">
    <citation type="journal article" date="2018" name="Nat. Plants">
        <title>Whole-genome landscape of Medicago truncatula symbiotic genes.</title>
        <authorList>
            <person name="Pecrix Y."/>
            <person name="Gamas P."/>
            <person name="Carrere S."/>
        </authorList>
    </citation>
    <scope>NUCLEOTIDE SEQUENCE</scope>
    <source>
        <tissue evidence="2">Leaves</tissue>
    </source>
</reference>
<dbReference type="EnsemblPlants" id="KEH32361">
    <property type="protein sequence ID" value="KEH32361"/>
    <property type="gene ID" value="MTR_4g123010"/>
</dbReference>